<dbReference type="AlphaFoldDB" id="A0A934W9D6"/>
<dbReference type="Gene3D" id="3.40.50.10540">
    <property type="entry name" value="Crotonobetainyl-coa:carnitine coa-transferase, domain 1"/>
    <property type="match status" value="1"/>
</dbReference>
<comment type="caution">
    <text evidence="1">The sequence shown here is derived from an EMBL/GenBank/DDBJ whole genome shotgun (WGS) entry which is preliminary data.</text>
</comment>
<dbReference type="PANTHER" id="PTHR48228">
    <property type="entry name" value="SUCCINYL-COA--D-CITRAMALATE COA-TRANSFERASE"/>
    <property type="match status" value="1"/>
</dbReference>
<dbReference type="Pfam" id="PF02515">
    <property type="entry name" value="CoA_transf_3"/>
    <property type="match status" value="1"/>
</dbReference>
<sequence>MAGPLSGLKVIEMAGLGPAPFCAMLLADMGAEVLRIERPGKADVTGASGPHDVLARNRTSLALDLKQPAAIEALLGAVDRADAIIEGFRPGVMERLGLGPEPCLQRNPRLVYGRMTGWGQDGPLAKAPGHDINYIAISGALHAIGRPGEPPVVPLNYIGDFGGGGMLLAFGLVCALLQAKESGRGQVVDAAMTDGAALLSAMMYGMKAAGALSNQRGENWLDGGAHFYGTYACADGKYVAIGSLEPQFYARLLQLVGVDEIEFASQHDAQSWPPLKARLAEVFRGKTRDEWCALMEGSEACFAPVLDWDEAPRHAHNVARGTFIDIAGVTQPAPAPRFSATPAAMPGPARSISTDPLQFLAAWSHGKAGT</sequence>
<accession>A0A934W9D6</accession>
<organism evidence="1 2">
    <name type="scientific">Noviherbaspirillum pedocola</name>
    <dbReference type="NCBI Taxonomy" id="2801341"/>
    <lineage>
        <taxon>Bacteria</taxon>
        <taxon>Pseudomonadati</taxon>
        <taxon>Pseudomonadota</taxon>
        <taxon>Betaproteobacteria</taxon>
        <taxon>Burkholderiales</taxon>
        <taxon>Oxalobacteraceae</taxon>
        <taxon>Noviherbaspirillum</taxon>
    </lineage>
</organism>
<gene>
    <name evidence="1" type="ORF">JJB74_20020</name>
</gene>
<dbReference type="InterPro" id="IPR003673">
    <property type="entry name" value="CoA-Trfase_fam_III"/>
</dbReference>
<dbReference type="EMBL" id="JAEPBG010000009">
    <property type="protein sequence ID" value="MBK4736914.1"/>
    <property type="molecule type" value="Genomic_DNA"/>
</dbReference>
<dbReference type="RefSeq" id="WP_200594809.1">
    <property type="nucleotide sequence ID" value="NZ_JAEPBG010000009.1"/>
</dbReference>
<dbReference type="Proteomes" id="UP000622890">
    <property type="component" value="Unassembled WGS sequence"/>
</dbReference>
<dbReference type="PANTHER" id="PTHR48228:SF5">
    <property type="entry name" value="ALPHA-METHYLACYL-COA RACEMASE"/>
    <property type="match status" value="1"/>
</dbReference>
<keyword evidence="2" id="KW-1185">Reference proteome</keyword>
<dbReference type="InterPro" id="IPR050509">
    <property type="entry name" value="CoA-transferase_III"/>
</dbReference>
<dbReference type="InterPro" id="IPR023606">
    <property type="entry name" value="CoA-Trfase_III_dom_1_sf"/>
</dbReference>
<dbReference type="Gene3D" id="3.30.1540.10">
    <property type="entry name" value="formyl-coa transferase, domain 3"/>
    <property type="match status" value="1"/>
</dbReference>
<proteinExistence type="predicted"/>
<protein>
    <submittedName>
        <fullName evidence="1">CoA transferase</fullName>
    </submittedName>
</protein>
<dbReference type="SUPFAM" id="SSF89796">
    <property type="entry name" value="CoA-transferase family III (CaiB/BaiF)"/>
    <property type="match status" value="1"/>
</dbReference>
<reference evidence="1" key="1">
    <citation type="submission" date="2021-01" db="EMBL/GenBank/DDBJ databases">
        <title>Genome sequence of strain Noviherbaspirillum sp. DKR-6.</title>
        <authorList>
            <person name="Chaudhary D.K."/>
        </authorList>
    </citation>
    <scope>NUCLEOTIDE SEQUENCE</scope>
    <source>
        <strain evidence="1">DKR-6</strain>
    </source>
</reference>
<dbReference type="InterPro" id="IPR044855">
    <property type="entry name" value="CoA-Trfase_III_dom3_sf"/>
</dbReference>
<evidence type="ECO:0000313" key="1">
    <source>
        <dbReference type="EMBL" id="MBK4736914.1"/>
    </source>
</evidence>
<keyword evidence="1" id="KW-0808">Transferase</keyword>
<name>A0A934W9D6_9BURK</name>
<evidence type="ECO:0000313" key="2">
    <source>
        <dbReference type="Proteomes" id="UP000622890"/>
    </source>
</evidence>
<dbReference type="GO" id="GO:0016740">
    <property type="term" value="F:transferase activity"/>
    <property type="evidence" value="ECO:0007669"/>
    <property type="project" value="UniProtKB-KW"/>
</dbReference>